<dbReference type="InterPro" id="IPR051533">
    <property type="entry name" value="WaaL-like"/>
</dbReference>
<keyword evidence="3 5" id="KW-1133">Transmembrane helix</keyword>
<evidence type="ECO:0000313" key="8">
    <source>
        <dbReference type="Proteomes" id="UP000023541"/>
    </source>
</evidence>
<dbReference type="InterPro" id="IPR007016">
    <property type="entry name" value="O-antigen_ligase-rel_domated"/>
</dbReference>
<evidence type="ECO:0000256" key="1">
    <source>
        <dbReference type="ARBA" id="ARBA00004141"/>
    </source>
</evidence>
<dbReference type="PANTHER" id="PTHR37422:SF17">
    <property type="entry name" value="O-ANTIGEN LIGASE"/>
    <property type="match status" value="1"/>
</dbReference>
<dbReference type="OrthoDB" id="1631746at2"/>
<keyword evidence="4 5" id="KW-0472">Membrane</keyword>
<gene>
    <name evidence="7" type="ORF">ATO12_22820</name>
</gene>
<dbReference type="PANTHER" id="PTHR37422">
    <property type="entry name" value="TEICHURONIC ACID BIOSYNTHESIS PROTEIN TUAE"/>
    <property type="match status" value="1"/>
</dbReference>
<dbReference type="eggNOG" id="COG3307">
    <property type="taxonomic scope" value="Bacteria"/>
</dbReference>
<feature type="transmembrane region" description="Helical" evidence="5">
    <location>
        <begin position="158"/>
        <end position="176"/>
    </location>
</feature>
<evidence type="ECO:0000256" key="3">
    <source>
        <dbReference type="ARBA" id="ARBA00022989"/>
    </source>
</evidence>
<feature type="transmembrane region" description="Helical" evidence="5">
    <location>
        <begin position="227"/>
        <end position="246"/>
    </location>
</feature>
<reference evidence="7 8" key="1">
    <citation type="submission" date="2014-04" db="EMBL/GenBank/DDBJ databases">
        <title>Aquimarina sp. 22II-S11-z7 Genome Sequencing.</title>
        <authorList>
            <person name="Lai Q."/>
        </authorList>
    </citation>
    <scope>NUCLEOTIDE SEQUENCE [LARGE SCALE GENOMIC DNA]</scope>
    <source>
        <strain evidence="7 8">22II-S11-z7</strain>
    </source>
</reference>
<dbReference type="AlphaFoldDB" id="A0A023BRA1"/>
<feature type="domain" description="O-antigen ligase-related" evidence="6">
    <location>
        <begin position="192"/>
        <end position="350"/>
    </location>
</feature>
<evidence type="ECO:0000256" key="5">
    <source>
        <dbReference type="SAM" id="Phobius"/>
    </source>
</evidence>
<feature type="transmembrane region" description="Helical" evidence="5">
    <location>
        <begin position="183"/>
        <end position="200"/>
    </location>
</feature>
<dbReference type="EMBL" id="AQRA01000008">
    <property type="protein sequence ID" value="EZH72288.1"/>
    <property type="molecule type" value="Genomic_DNA"/>
</dbReference>
<organism evidence="7 8">
    <name type="scientific">Aquimarina atlantica</name>
    <dbReference type="NCBI Taxonomy" id="1317122"/>
    <lineage>
        <taxon>Bacteria</taxon>
        <taxon>Pseudomonadati</taxon>
        <taxon>Bacteroidota</taxon>
        <taxon>Flavobacteriia</taxon>
        <taxon>Flavobacteriales</taxon>
        <taxon>Flavobacteriaceae</taxon>
        <taxon>Aquimarina</taxon>
    </lineage>
</organism>
<feature type="transmembrane region" description="Helical" evidence="5">
    <location>
        <begin position="12"/>
        <end position="27"/>
    </location>
</feature>
<feature type="transmembrane region" description="Helical" evidence="5">
    <location>
        <begin position="206"/>
        <end position="222"/>
    </location>
</feature>
<sequence>MPKRKEQLNKIYRFLLCALGFVMPLGNSPLNSNIIIVLLLLHIITGNWKENFKHNIANKYVIIFISLYFIYVVGLIHSTDMSVGFRQLEVKLPILVFPLLILTGKAVDKELVSIILKSFLTGVILYTLYLISSVLLKVDELSISSFTHSNLSKYHPSYLSIFVVFSILIIINNLIFSRLQKSIIIFNIIILTYLVVFTIALSSKSAILGLFISCLVYAVVVIKKKRWIMIFLGFLIAAFVTSIVVISQTDSLKERLIDAPLKALKNGKSVDANDQNSWAVSFRLQIWDCALDVLSGTNSIFGYGTGDSREKLRECYKEKQYAWILVRNMNSHSEYLAALLKVGILGLVIMLLCFFYPFFSKQISPENGLYLAFLILVSVMAIAENIFSIHKGVLFYGFYNSLLALNFIRKSE</sequence>
<feature type="transmembrane region" description="Helical" evidence="5">
    <location>
        <begin position="368"/>
        <end position="387"/>
    </location>
</feature>
<dbReference type="GO" id="GO:0016020">
    <property type="term" value="C:membrane"/>
    <property type="evidence" value="ECO:0007669"/>
    <property type="project" value="UniProtKB-SubCell"/>
</dbReference>
<feature type="transmembrane region" description="Helical" evidence="5">
    <location>
        <begin position="119"/>
        <end position="138"/>
    </location>
</feature>
<feature type="transmembrane region" description="Helical" evidence="5">
    <location>
        <begin position="335"/>
        <end position="356"/>
    </location>
</feature>
<keyword evidence="8" id="KW-1185">Reference proteome</keyword>
<evidence type="ECO:0000256" key="2">
    <source>
        <dbReference type="ARBA" id="ARBA00022692"/>
    </source>
</evidence>
<feature type="transmembrane region" description="Helical" evidence="5">
    <location>
        <begin position="60"/>
        <end position="78"/>
    </location>
</feature>
<dbReference type="RefSeq" id="WP_034244665.1">
    <property type="nucleotide sequence ID" value="NZ_AQRA01000008.1"/>
</dbReference>
<protein>
    <recommendedName>
        <fullName evidence="6">O-antigen ligase-related domain-containing protein</fullName>
    </recommendedName>
</protein>
<proteinExistence type="predicted"/>
<evidence type="ECO:0000313" key="7">
    <source>
        <dbReference type="EMBL" id="EZH72288.1"/>
    </source>
</evidence>
<evidence type="ECO:0000259" key="6">
    <source>
        <dbReference type="Pfam" id="PF04932"/>
    </source>
</evidence>
<dbReference type="STRING" id="1317122.ATO12_22820"/>
<name>A0A023BRA1_9FLAO</name>
<keyword evidence="2 5" id="KW-0812">Transmembrane</keyword>
<dbReference type="Proteomes" id="UP000023541">
    <property type="component" value="Unassembled WGS sequence"/>
</dbReference>
<accession>A0A023BRA1</accession>
<dbReference type="Pfam" id="PF04932">
    <property type="entry name" value="Wzy_C"/>
    <property type="match status" value="1"/>
</dbReference>
<comment type="caution">
    <text evidence="7">The sequence shown here is derived from an EMBL/GenBank/DDBJ whole genome shotgun (WGS) entry which is preliminary data.</text>
</comment>
<evidence type="ECO:0000256" key="4">
    <source>
        <dbReference type="ARBA" id="ARBA00023136"/>
    </source>
</evidence>
<comment type="subcellular location">
    <subcellularLocation>
        <location evidence="1">Membrane</location>
        <topology evidence="1">Multi-pass membrane protein</topology>
    </subcellularLocation>
</comment>